<gene>
    <name evidence="1" type="ORF">DERYTH_LOCUS5162</name>
</gene>
<evidence type="ECO:0000313" key="1">
    <source>
        <dbReference type="EMBL" id="CAG8548740.1"/>
    </source>
</evidence>
<dbReference type="EMBL" id="CAJVPY010002105">
    <property type="protein sequence ID" value="CAG8548740.1"/>
    <property type="molecule type" value="Genomic_DNA"/>
</dbReference>
<sequence>MFNDNTALFYFLILQSRINAITDREDQVSNSGANFTWKPLSVKLRPSTLLLKSAGPEKRAGYVSFMLNKEVMQFCFFILQSASTLLLKSACSETKSWLCIFYILVAKLLG</sequence>
<dbReference type="AlphaFoldDB" id="A0A9N9B0F4"/>
<organism evidence="1 2">
    <name type="scientific">Dentiscutata erythropus</name>
    <dbReference type="NCBI Taxonomy" id="1348616"/>
    <lineage>
        <taxon>Eukaryota</taxon>
        <taxon>Fungi</taxon>
        <taxon>Fungi incertae sedis</taxon>
        <taxon>Mucoromycota</taxon>
        <taxon>Glomeromycotina</taxon>
        <taxon>Glomeromycetes</taxon>
        <taxon>Diversisporales</taxon>
        <taxon>Gigasporaceae</taxon>
        <taxon>Dentiscutata</taxon>
    </lineage>
</organism>
<keyword evidence="2" id="KW-1185">Reference proteome</keyword>
<reference evidence="1" key="1">
    <citation type="submission" date="2021-06" db="EMBL/GenBank/DDBJ databases">
        <authorList>
            <person name="Kallberg Y."/>
            <person name="Tangrot J."/>
            <person name="Rosling A."/>
        </authorList>
    </citation>
    <scope>NUCLEOTIDE SEQUENCE</scope>
    <source>
        <strain evidence="1">MA453B</strain>
    </source>
</reference>
<dbReference type="Proteomes" id="UP000789405">
    <property type="component" value="Unassembled WGS sequence"/>
</dbReference>
<accession>A0A9N9B0F4</accession>
<name>A0A9N9B0F4_9GLOM</name>
<evidence type="ECO:0000313" key="2">
    <source>
        <dbReference type="Proteomes" id="UP000789405"/>
    </source>
</evidence>
<protein>
    <submittedName>
        <fullName evidence="1">5972_t:CDS:1</fullName>
    </submittedName>
</protein>
<comment type="caution">
    <text evidence="1">The sequence shown here is derived from an EMBL/GenBank/DDBJ whole genome shotgun (WGS) entry which is preliminary data.</text>
</comment>
<proteinExistence type="predicted"/>